<feature type="binding site" evidence="12">
    <location>
        <position position="59"/>
    </location>
    <ligand>
        <name>NAD(+)</name>
        <dbReference type="ChEBI" id="CHEBI:57540"/>
    </ligand>
</feature>
<dbReference type="GO" id="GO:0070403">
    <property type="term" value="F:NAD+ binding"/>
    <property type="evidence" value="ECO:0007669"/>
    <property type="project" value="InterPro"/>
</dbReference>
<dbReference type="AlphaFoldDB" id="A0A0B2W1B9"/>
<dbReference type="InterPro" id="IPR006108">
    <property type="entry name" value="3HC_DH_C"/>
</dbReference>
<evidence type="ECO:0000256" key="11">
    <source>
        <dbReference type="PIRSR" id="PIRSR000105-1"/>
    </source>
</evidence>
<protein>
    <recommendedName>
        <fullName evidence="4">3-hydroxyacyl-CoA dehydrogenase</fullName>
        <ecNumber evidence="4">1.1.1.35</ecNumber>
    </recommendedName>
</protein>
<comment type="pathway">
    <text evidence="2">Lipid metabolism; fatty acid beta-oxidation.</text>
</comment>
<dbReference type="Gene3D" id="3.40.50.720">
    <property type="entry name" value="NAD(P)-binding Rossmann-like Domain"/>
    <property type="match status" value="1"/>
</dbReference>
<evidence type="ECO:0000256" key="5">
    <source>
        <dbReference type="ARBA" id="ARBA00022832"/>
    </source>
</evidence>
<feature type="binding site" evidence="12">
    <location>
        <position position="124"/>
    </location>
    <ligand>
        <name>NAD(+)</name>
        <dbReference type="ChEBI" id="CHEBI:57540"/>
    </ligand>
</feature>
<dbReference type="Pfam" id="PF00725">
    <property type="entry name" value="3HCDH"/>
    <property type="match status" value="1"/>
</dbReference>
<evidence type="ECO:0000256" key="1">
    <source>
        <dbReference type="ARBA" id="ARBA00004305"/>
    </source>
</evidence>
<name>A0A0B2W1B9_TOXCA</name>
<dbReference type="PIRSF" id="PIRSF000105">
    <property type="entry name" value="HCDH"/>
    <property type="match status" value="1"/>
</dbReference>
<feature type="binding site" evidence="13">
    <location>
        <position position="151"/>
    </location>
    <ligand>
        <name>CoA</name>
        <dbReference type="ChEBI" id="CHEBI:57287"/>
    </ligand>
</feature>
<dbReference type="InterPro" id="IPR022694">
    <property type="entry name" value="3-OHacyl-CoA_DH"/>
</dbReference>
<dbReference type="GO" id="GO:0006635">
    <property type="term" value="P:fatty acid beta-oxidation"/>
    <property type="evidence" value="ECO:0007669"/>
    <property type="project" value="TreeGrafter"/>
</dbReference>
<evidence type="ECO:0000256" key="13">
    <source>
        <dbReference type="PIRSR" id="PIRSR000105-3"/>
    </source>
</evidence>
<feature type="binding site" evidence="12">
    <location>
        <begin position="36"/>
        <end position="41"/>
    </location>
    <ligand>
        <name>NAD(+)</name>
        <dbReference type="ChEBI" id="CHEBI:57540"/>
    </ligand>
</feature>
<dbReference type="OrthoDB" id="5958943at2759"/>
<evidence type="ECO:0000259" key="14">
    <source>
        <dbReference type="Pfam" id="PF00725"/>
    </source>
</evidence>
<dbReference type="InterPro" id="IPR008927">
    <property type="entry name" value="6-PGluconate_DH-like_C_sf"/>
</dbReference>
<feature type="domain" description="3-hydroxyacyl-CoA dehydrogenase C-terminal" evidence="14">
    <location>
        <begin position="218"/>
        <end position="314"/>
    </location>
</feature>
<dbReference type="InterPro" id="IPR006176">
    <property type="entry name" value="3-OHacyl-CoA_DH_NAD-bd"/>
</dbReference>
<dbReference type="STRING" id="6265.A0A0B2W1B9"/>
<dbReference type="Pfam" id="PF02737">
    <property type="entry name" value="3HCDH_N"/>
    <property type="match status" value="1"/>
</dbReference>
<evidence type="ECO:0000256" key="9">
    <source>
        <dbReference type="ARBA" id="ARBA00023128"/>
    </source>
</evidence>
<feature type="binding site" evidence="12">
    <location>
        <position position="129"/>
    </location>
    <ligand>
        <name>NAD(+)</name>
        <dbReference type="ChEBI" id="CHEBI:57540"/>
    </ligand>
</feature>
<dbReference type="InterPro" id="IPR013328">
    <property type="entry name" value="6PGD_dom2"/>
</dbReference>
<keyword evidence="17" id="KW-1185">Reference proteome</keyword>
<evidence type="ECO:0000313" key="16">
    <source>
        <dbReference type="EMBL" id="KHN86975.1"/>
    </source>
</evidence>
<dbReference type="InterPro" id="IPR052242">
    <property type="entry name" value="Mito_3-hydroxyacyl-CoA_DH"/>
</dbReference>
<feature type="binding site" evidence="12">
    <location>
        <position position="151"/>
    </location>
    <ligand>
        <name>NAD(+)</name>
        <dbReference type="ChEBI" id="CHEBI:57540"/>
    </ligand>
</feature>
<evidence type="ECO:0000256" key="12">
    <source>
        <dbReference type="PIRSR" id="PIRSR000105-2"/>
    </source>
</evidence>
<feature type="binding site" evidence="13">
    <location>
        <position position="82"/>
    </location>
    <ligand>
        <name>CoA</name>
        <dbReference type="ChEBI" id="CHEBI:57287"/>
    </ligand>
</feature>
<dbReference type="FunFam" id="3.40.50.720:FF:000258">
    <property type="entry name" value="Hydroxyacyl-coenzyme A dehydrogenase, mitochondrial"/>
    <property type="match status" value="1"/>
</dbReference>
<feature type="site" description="Important for catalytic activity" evidence="11">
    <location>
        <position position="172"/>
    </location>
</feature>
<gene>
    <name evidence="16" type="ORF">Tcan_10300</name>
</gene>
<evidence type="ECO:0000256" key="8">
    <source>
        <dbReference type="ARBA" id="ARBA00023098"/>
    </source>
</evidence>
<feature type="binding site" evidence="12">
    <location>
        <position position="175"/>
    </location>
    <ligand>
        <name>NAD(+)</name>
        <dbReference type="ChEBI" id="CHEBI:57540"/>
    </ligand>
</feature>
<evidence type="ECO:0000259" key="15">
    <source>
        <dbReference type="Pfam" id="PF02737"/>
    </source>
</evidence>
<evidence type="ECO:0000256" key="7">
    <source>
        <dbReference type="ARBA" id="ARBA00023027"/>
    </source>
</evidence>
<comment type="caution">
    <text evidence="16">The sequence shown here is derived from an EMBL/GenBank/DDBJ whole genome shotgun (WGS) entry which is preliminary data.</text>
</comment>
<evidence type="ECO:0000256" key="3">
    <source>
        <dbReference type="ARBA" id="ARBA00009463"/>
    </source>
</evidence>
<dbReference type="EC" id="1.1.1.35" evidence="4"/>
<comment type="subcellular location">
    <subcellularLocation>
        <location evidence="1">Mitochondrion matrix</location>
    </subcellularLocation>
</comment>
<dbReference type="Proteomes" id="UP000031036">
    <property type="component" value="Unassembled WGS sequence"/>
</dbReference>
<sequence length="315" mass="33982">MSLLSRSLGAVSATAIRELSASASAGAPIKNLTVIGSGLMGAGIAQVSAQASINVTLVDQSEDIVKKACGNIDKSLRKVAKKKFAEDAKAQESMVDDVMKRIVTATDVTKAVKEADLVVEAIVENLQIKQKLFQQIEAASPSHALLATNTSSLRLSDIATVLKKKDKFGGLHFFNPVPMMKLVEVVRSKDTSDETFNTLLEFGKTVGKQTVSCKDTPGFIVNRLLVPYLFEAMRLVERGDATVDDVDIAMKLGCGYPMGPFELSDYIGLDTCKFIVDGWHERHPDEPLFKPSKALDSLVAAGKFGRKSGEGFRKA</sequence>
<feature type="domain" description="3-hydroxyacyl-CoA dehydrogenase NAD binding" evidence="15">
    <location>
        <begin position="32"/>
        <end position="216"/>
    </location>
</feature>
<dbReference type="PANTHER" id="PTHR43561:SF3">
    <property type="entry name" value="HYDROXYACYL-COENZYME A DEHYDROGENASE, MITOCHONDRIAL"/>
    <property type="match status" value="1"/>
</dbReference>
<dbReference type="GO" id="GO:0005759">
    <property type="term" value="C:mitochondrial matrix"/>
    <property type="evidence" value="ECO:0007669"/>
    <property type="project" value="UniProtKB-SubCell"/>
</dbReference>
<evidence type="ECO:0000256" key="10">
    <source>
        <dbReference type="ARBA" id="ARBA00049556"/>
    </source>
</evidence>
<dbReference type="GO" id="GO:0003857">
    <property type="term" value="F:(3S)-3-hydroxyacyl-CoA dehydrogenase (NAD+) activity"/>
    <property type="evidence" value="ECO:0007669"/>
    <property type="project" value="UniProtKB-EC"/>
</dbReference>
<keyword evidence="6" id="KW-0560">Oxidoreductase</keyword>
<comment type="similarity">
    <text evidence="3">Belongs to the 3-hydroxyacyl-CoA dehydrogenase family.</text>
</comment>
<dbReference type="InterPro" id="IPR006180">
    <property type="entry name" value="3-OHacyl-CoA_DH_CS"/>
</dbReference>
<evidence type="ECO:0000313" key="17">
    <source>
        <dbReference type="Proteomes" id="UP000031036"/>
    </source>
</evidence>
<dbReference type="OMA" id="HFARHGH"/>
<dbReference type="Gene3D" id="1.10.1040.10">
    <property type="entry name" value="N-(1-d-carboxylethyl)-l-norvaline Dehydrogenase, domain 2"/>
    <property type="match status" value="1"/>
</dbReference>
<evidence type="ECO:0000256" key="2">
    <source>
        <dbReference type="ARBA" id="ARBA00005005"/>
    </source>
</evidence>
<accession>A0A0B2W1B9</accession>
<evidence type="ECO:0000256" key="6">
    <source>
        <dbReference type="ARBA" id="ARBA00023002"/>
    </source>
</evidence>
<keyword evidence="8" id="KW-0443">Lipid metabolism</keyword>
<keyword evidence="5" id="KW-0276">Fatty acid metabolism</keyword>
<dbReference type="SUPFAM" id="SSF48179">
    <property type="entry name" value="6-phosphogluconate dehydrogenase C-terminal domain-like"/>
    <property type="match status" value="1"/>
</dbReference>
<organism evidence="16 17">
    <name type="scientific">Toxocara canis</name>
    <name type="common">Canine roundworm</name>
    <dbReference type="NCBI Taxonomy" id="6265"/>
    <lineage>
        <taxon>Eukaryota</taxon>
        <taxon>Metazoa</taxon>
        <taxon>Ecdysozoa</taxon>
        <taxon>Nematoda</taxon>
        <taxon>Chromadorea</taxon>
        <taxon>Rhabditida</taxon>
        <taxon>Spirurina</taxon>
        <taxon>Ascaridomorpha</taxon>
        <taxon>Ascaridoidea</taxon>
        <taxon>Toxocaridae</taxon>
        <taxon>Toxocara</taxon>
    </lineage>
</organism>
<dbReference type="EMBL" id="JPKZ01000491">
    <property type="protein sequence ID" value="KHN86975.1"/>
    <property type="molecule type" value="Genomic_DNA"/>
</dbReference>
<feature type="binding site" evidence="12">
    <location>
        <position position="307"/>
    </location>
    <ligand>
        <name>NAD(+)</name>
        <dbReference type="ChEBI" id="CHEBI:57540"/>
    </ligand>
</feature>
<comment type="catalytic activity">
    <reaction evidence="10">
        <text>a (3S)-3-hydroxyacyl-CoA + NAD(+) = a 3-oxoacyl-CoA + NADH + H(+)</text>
        <dbReference type="Rhea" id="RHEA:22432"/>
        <dbReference type="ChEBI" id="CHEBI:15378"/>
        <dbReference type="ChEBI" id="CHEBI:57318"/>
        <dbReference type="ChEBI" id="CHEBI:57540"/>
        <dbReference type="ChEBI" id="CHEBI:57945"/>
        <dbReference type="ChEBI" id="CHEBI:90726"/>
        <dbReference type="EC" id="1.1.1.35"/>
    </reaction>
</comment>
<proteinExistence type="inferred from homology"/>
<dbReference type="PANTHER" id="PTHR43561">
    <property type="match status" value="1"/>
</dbReference>
<keyword evidence="7 12" id="KW-0520">NAD</keyword>
<keyword evidence="9" id="KW-0496">Mitochondrion</keyword>
<dbReference type="SUPFAM" id="SSF51735">
    <property type="entry name" value="NAD(P)-binding Rossmann-fold domains"/>
    <property type="match status" value="1"/>
</dbReference>
<dbReference type="InterPro" id="IPR036291">
    <property type="entry name" value="NAD(P)-bd_dom_sf"/>
</dbReference>
<dbReference type="PROSITE" id="PS00067">
    <property type="entry name" value="3HCDH"/>
    <property type="match status" value="1"/>
</dbReference>
<reference evidence="16 17" key="1">
    <citation type="submission" date="2014-11" db="EMBL/GenBank/DDBJ databases">
        <title>Genetic blueprint of the zoonotic pathogen Toxocara canis.</title>
        <authorList>
            <person name="Zhu X.-Q."/>
            <person name="Korhonen P.K."/>
            <person name="Cai H."/>
            <person name="Young N.D."/>
            <person name="Nejsum P."/>
            <person name="von Samson-Himmelstjerna G."/>
            <person name="Boag P.R."/>
            <person name="Tan P."/>
            <person name="Li Q."/>
            <person name="Min J."/>
            <person name="Yang Y."/>
            <person name="Wang X."/>
            <person name="Fang X."/>
            <person name="Hall R.S."/>
            <person name="Hofmann A."/>
            <person name="Sternberg P.W."/>
            <person name="Jex A.R."/>
            <person name="Gasser R.B."/>
        </authorList>
    </citation>
    <scope>NUCLEOTIDE SEQUENCE [LARGE SCALE GENOMIC DNA]</scope>
    <source>
        <strain evidence="16">PN_DK_2014</strain>
    </source>
</reference>
<evidence type="ECO:0000256" key="4">
    <source>
        <dbReference type="ARBA" id="ARBA00013000"/>
    </source>
</evidence>
<feature type="binding site" evidence="13">
    <location>
        <position position="75"/>
    </location>
    <ligand>
        <name>CoA</name>
        <dbReference type="ChEBI" id="CHEBI:57287"/>
    </ligand>
</feature>